<comment type="caution">
    <text evidence="1">The sequence shown here is derived from an EMBL/GenBank/DDBJ whole genome shotgun (WGS) entry which is preliminary data.</text>
</comment>
<accession>A0ACC5X6R2</accession>
<sequence>MKKQSVERWTLHARNCCRFDYVAEKGRGYQALTLAQICSESKKVMLGIKDNVDINSKRKKCIFVDSG</sequence>
<name>A0ACC5X6R2_PANGG</name>
<feature type="non-terminal residue" evidence="1">
    <location>
        <position position="67"/>
    </location>
</feature>
<keyword evidence="2" id="KW-1185">Reference proteome</keyword>
<proteinExistence type="predicted"/>
<evidence type="ECO:0000313" key="2">
    <source>
        <dbReference type="Proteomes" id="UP000829447"/>
    </source>
</evidence>
<organism evidence="1 2">
    <name type="scientific">Pangasianodon gigas</name>
    <name type="common">Mekong giant catfish</name>
    <name type="synonym">Pangasius gigas</name>
    <dbReference type="NCBI Taxonomy" id="30993"/>
    <lineage>
        <taxon>Eukaryota</taxon>
        <taxon>Metazoa</taxon>
        <taxon>Chordata</taxon>
        <taxon>Craniata</taxon>
        <taxon>Vertebrata</taxon>
        <taxon>Euteleostomi</taxon>
        <taxon>Actinopterygii</taxon>
        <taxon>Neopterygii</taxon>
        <taxon>Teleostei</taxon>
        <taxon>Ostariophysi</taxon>
        <taxon>Siluriformes</taxon>
        <taxon>Pangasiidae</taxon>
        <taxon>Pangasianodon</taxon>
    </lineage>
</organism>
<reference evidence="1 2" key="1">
    <citation type="journal article" date="2022" name="bioRxiv">
        <title>An ancient truncated duplication of the anti-Mullerian hormone receptor type 2 gene is a potential conserved master sex determinant in the Pangasiidae catfish family.</title>
        <authorList>
            <person name="Wen M."/>
            <person name="Pan Q."/>
            <person name="Jouanno E."/>
            <person name="Montfort J."/>
            <person name="Zahm M."/>
            <person name="Cabau C."/>
            <person name="Klopp C."/>
            <person name="Iampietro C."/>
            <person name="Roques C."/>
            <person name="Bouchez O."/>
            <person name="Castinel A."/>
            <person name="Donnadieu C."/>
            <person name="Parrinello H."/>
            <person name="Poncet C."/>
            <person name="Belmonte E."/>
            <person name="Gautier V."/>
            <person name="Avarre J.-C."/>
            <person name="Dugue R."/>
            <person name="Gustiano R."/>
            <person name="Ha T.T.T."/>
            <person name="Campet M."/>
            <person name="Sriphairoj K."/>
            <person name="Ribolli J."/>
            <person name="de Almeida F.L."/>
            <person name="Desvignes T."/>
            <person name="Postlethwait J.H."/>
            <person name="Bucao C.F."/>
            <person name="Robinson-Rechavi M."/>
            <person name="Bobe J."/>
            <person name="Herpin A."/>
            <person name="Guiguen Y."/>
        </authorList>
    </citation>
    <scope>NUCLEOTIDE SEQUENCE [LARGE SCALE GENOMIC DNA]</scope>
    <source>
        <strain evidence="1">YG-Dec2019</strain>
    </source>
</reference>
<dbReference type="Proteomes" id="UP000829447">
    <property type="component" value="Linkage Group LG15"/>
</dbReference>
<protein>
    <submittedName>
        <fullName evidence="1">Uncharacterized protein</fullName>
    </submittedName>
</protein>
<evidence type="ECO:0000313" key="1">
    <source>
        <dbReference type="EMBL" id="MCI4387024.1"/>
    </source>
</evidence>
<gene>
    <name evidence="1" type="ORF">PGIGA_G00069490</name>
</gene>
<dbReference type="EMBL" id="CM040468">
    <property type="protein sequence ID" value="MCI4387024.1"/>
    <property type="molecule type" value="Genomic_DNA"/>
</dbReference>